<evidence type="ECO:0000313" key="3">
    <source>
        <dbReference type="EMBL" id="AWK57547.1"/>
    </source>
</evidence>
<name>A0A2U8JAJ2_CHEQU</name>
<feature type="region of interest" description="Disordered" evidence="1">
    <location>
        <begin position="126"/>
        <end position="158"/>
    </location>
</feature>
<evidence type="ECO:0000256" key="1">
    <source>
        <dbReference type="SAM" id="MobiDB-lite"/>
    </source>
</evidence>
<dbReference type="EMBL" id="MH211005">
    <property type="protein sequence ID" value="AWK57547.1"/>
    <property type="molecule type" value="mRNA"/>
</dbReference>
<feature type="compositionally biased region" description="Acidic residues" evidence="1">
    <location>
        <begin position="129"/>
        <end position="138"/>
    </location>
</feature>
<dbReference type="OrthoDB" id="6373050at2759"/>
<proteinExistence type="evidence at transcript level"/>
<feature type="region of interest" description="Disordered" evidence="1">
    <location>
        <begin position="172"/>
        <end position="200"/>
    </location>
</feature>
<dbReference type="AlphaFoldDB" id="A0A2U8JAJ2"/>
<evidence type="ECO:0000256" key="2">
    <source>
        <dbReference type="SAM" id="SignalP"/>
    </source>
</evidence>
<reference evidence="3" key="2">
    <citation type="submission" date="2018-04" db="EMBL/GenBank/DDBJ databases">
        <authorList>
            <person name="Go L.Y."/>
            <person name="Mitchell J.A."/>
        </authorList>
    </citation>
    <scope>NUCLEOTIDE SEQUENCE</scope>
</reference>
<protein>
    <submittedName>
        <fullName evidence="3">Trissin</fullName>
    </submittedName>
</protein>
<accession>A0A2U8JAJ2</accession>
<feature type="chain" id="PRO_5015987189" evidence="2">
    <location>
        <begin position="20"/>
        <end position="200"/>
    </location>
</feature>
<reference evidence="3" key="1">
    <citation type="journal article" date="2016" name="Sci. Rep.">
        <title>Transcriptomic characterization and curation of candidate neuropeptides regulating reproduction in the eyestalk ganglia of the Australian crayfish, Cherax quadricarinatus.</title>
        <authorList>
            <person name="Nguyen T.V."/>
            <person name="Cummins S.F."/>
            <person name="Elizur A."/>
            <person name="Ventura T."/>
        </authorList>
    </citation>
    <scope>NUCLEOTIDE SEQUENCE</scope>
</reference>
<feature type="signal peptide" evidence="2">
    <location>
        <begin position="1"/>
        <end position="19"/>
    </location>
</feature>
<organism evidence="3">
    <name type="scientific">Cherax quadricarinatus</name>
    <name type="common">Australian red claw crayfish</name>
    <dbReference type="NCBI Taxonomy" id="27406"/>
    <lineage>
        <taxon>Eukaryota</taxon>
        <taxon>Metazoa</taxon>
        <taxon>Ecdysozoa</taxon>
        <taxon>Arthropoda</taxon>
        <taxon>Crustacea</taxon>
        <taxon>Multicrustacea</taxon>
        <taxon>Malacostraca</taxon>
        <taxon>Eumalacostraca</taxon>
        <taxon>Eucarida</taxon>
        <taxon>Decapoda</taxon>
        <taxon>Pleocyemata</taxon>
        <taxon>Astacidea</taxon>
        <taxon>Parastacoidea</taxon>
        <taxon>Parastacidae</taxon>
        <taxon>Cherax</taxon>
    </lineage>
</organism>
<feature type="compositionally biased region" description="Polar residues" evidence="1">
    <location>
        <begin position="191"/>
        <end position="200"/>
    </location>
</feature>
<sequence length="200" mass="21819">MHYLSIFLAWAVVVGGTRAWSSSEVSCASCGSECQSACGTRNFRACCFNFQRRRRSDSLAHSSTSMTEADYLGLQGLLKPGVSSTRDSHLSQVLRSLSRTLDGSAPDPLFYKDPSESLSSVLASLMQESNEEEEEESDLATSRGDTDGHVNSGGYSGTFGDDSALSRLVALTLHRPPPALHQRQQTHHQRYSSSPTNIRK</sequence>
<keyword evidence="2" id="KW-0732">Signal</keyword>